<dbReference type="RefSeq" id="WP_152119324.1">
    <property type="nucleotide sequence ID" value="NZ_QJOW01000001.1"/>
</dbReference>
<organism evidence="2 3">
    <name type="scientific">Halosegnis rubeus</name>
    <dbReference type="NCBI Taxonomy" id="2212850"/>
    <lineage>
        <taxon>Archaea</taxon>
        <taxon>Methanobacteriati</taxon>
        <taxon>Methanobacteriota</taxon>
        <taxon>Stenosarchaea group</taxon>
        <taxon>Halobacteria</taxon>
        <taxon>Halobacteriales</taxon>
        <taxon>Natronomonadaceae</taxon>
        <taxon>Halosegnis</taxon>
    </lineage>
</organism>
<feature type="compositionally biased region" description="Basic and acidic residues" evidence="1">
    <location>
        <begin position="542"/>
        <end position="552"/>
    </location>
</feature>
<dbReference type="EMBL" id="QJOW01000001">
    <property type="protein sequence ID" value="KAB7518435.1"/>
    <property type="molecule type" value="Genomic_DNA"/>
</dbReference>
<dbReference type="OrthoDB" id="206411at2157"/>
<comment type="caution">
    <text evidence="2">The sequence shown here is derived from an EMBL/GenBank/DDBJ whole genome shotgun (WGS) entry which is preliminary data.</text>
</comment>
<protein>
    <submittedName>
        <fullName evidence="2">Uncharacterized protein</fullName>
    </submittedName>
</protein>
<reference evidence="2 3" key="1">
    <citation type="submission" date="2019-10" db="EMBL/GenBank/DDBJ databases">
        <title>Unraveling microbial dark matter from salterns through culturing: the case of the genus Halosegnis.</title>
        <authorList>
            <person name="Duran-Viseras A."/>
            <person name="Andrei A.-S."/>
            <person name="Vera-Gargallo B."/>
            <person name="Ghai R."/>
            <person name="Sanchez-Porro C."/>
            <person name="Ventosa A."/>
        </authorList>
    </citation>
    <scope>NUCLEOTIDE SEQUENCE [LARGE SCALE GENOMIC DNA]</scope>
    <source>
        <strain evidence="2 3">F17-44</strain>
    </source>
</reference>
<evidence type="ECO:0000256" key="1">
    <source>
        <dbReference type="SAM" id="MobiDB-lite"/>
    </source>
</evidence>
<sequence length="614" mass="65212">MVRKLTATLFAMLMLTAGAAGGVGAVTPSDASTTDQLTELQQDDNSSVNVTTGQQLSTVLAVTSDDVQSEVEETEFEVEYDNASEEARARALANRAAALEERTNRITDAYETATEAYEDGELTKSEYAQRIATLNSRASNLLASYDALSERSNAFSALELRAAGFNESALDGAVDSLDSVSGTGASALLQQFTGEREGEVEIESANGLTIEVESEDGEQSRELNRPGDESANLTVNQSTALDTARDALPTVEKQWRLVNSRIDSEDGNYEFRFHVNTNTTVGQASATVDGSAGTVVELESTTRQKGPANADEASENNPGRGPPEEAGERGDDEDDTEQEDEERELALVVAEGDIAPNSTITVRALADGEAASNVTVTLNGEPVGTTGADGTVSVTLPESGEVELEAGEGELEFELGEDDDEVYRNLTADATLEGDTVTATVQYEGSGVAGASVYANDEQVGTTDANGTVSFAVPNGTESFEVEIVKGEFEAEFEYELTDGTLSMTESPHAGDNGDRGRSDEAPGHSDDDADDEGDEDDRGEGDDNRSERAPERDDDDGERGPPDHANAGDEDEADDEAETEEDDDEDDDDDDKADEDDDEVDDEETDTASQTEQ</sequence>
<dbReference type="AlphaFoldDB" id="A0A5N5UIA1"/>
<feature type="compositionally biased region" description="Basic and acidic residues" evidence="1">
    <location>
        <begin position="512"/>
        <end position="527"/>
    </location>
</feature>
<evidence type="ECO:0000313" key="3">
    <source>
        <dbReference type="Proteomes" id="UP000326302"/>
    </source>
</evidence>
<feature type="compositionally biased region" description="Acidic residues" evidence="1">
    <location>
        <begin position="528"/>
        <end position="541"/>
    </location>
</feature>
<feature type="compositionally biased region" description="Acidic residues" evidence="1">
    <location>
        <begin position="330"/>
        <end position="342"/>
    </location>
</feature>
<gene>
    <name evidence="2" type="ORF">DMP03_03500</name>
</gene>
<evidence type="ECO:0000313" key="2">
    <source>
        <dbReference type="EMBL" id="KAB7518435.1"/>
    </source>
</evidence>
<dbReference type="Proteomes" id="UP000326302">
    <property type="component" value="Unassembled WGS sequence"/>
</dbReference>
<accession>A0A5N5UIA1</accession>
<proteinExistence type="predicted"/>
<feature type="compositionally biased region" description="Acidic residues" evidence="1">
    <location>
        <begin position="569"/>
        <end position="607"/>
    </location>
</feature>
<name>A0A5N5UIA1_9EURY</name>
<feature type="region of interest" description="Disordered" evidence="1">
    <location>
        <begin position="499"/>
        <end position="614"/>
    </location>
</feature>
<feature type="region of interest" description="Disordered" evidence="1">
    <location>
        <begin position="299"/>
        <end position="342"/>
    </location>
</feature>